<keyword evidence="10" id="KW-0808">Transferase</keyword>
<comment type="catalytic activity">
    <reaction evidence="1">
        <text>ATP + protein L-histidine = ADP + protein N-phospho-L-histidine.</text>
        <dbReference type="EC" id="2.7.13.3"/>
    </reaction>
</comment>
<dbReference type="InterPro" id="IPR036890">
    <property type="entry name" value="HATPase_C_sf"/>
</dbReference>
<keyword evidence="11" id="KW-1185">Reference proteome</keyword>
<dbReference type="EMBL" id="RBKU01000001">
    <property type="protein sequence ID" value="RKR84873.1"/>
    <property type="molecule type" value="Genomic_DNA"/>
</dbReference>
<dbReference type="Pfam" id="PF07695">
    <property type="entry name" value="7TMR-DISM_7TM"/>
    <property type="match status" value="1"/>
</dbReference>
<dbReference type="SMART" id="SM00387">
    <property type="entry name" value="HATPase_c"/>
    <property type="match status" value="1"/>
</dbReference>
<dbReference type="OrthoDB" id="9811889at2"/>
<keyword evidence="6" id="KW-0472">Membrane</keyword>
<dbReference type="Pfam" id="PF00512">
    <property type="entry name" value="HisKA"/>
    <property type="match status" value="1"/>
</dbReference>
<dbReference type="InterPro" id="IPR005467">
    <property type="entry name" value="His_kinase_dom"/>
</dbReference>
<keyword evidence="3 5" id="KW-0597">Phosphoprotein</keyword>
<evidence type="ECO:0000259" key="9">
    <source>
        <dbReference type="PROSITE" id="PS50110"/>
    </source>
</evidence>
<dbReference type="SUPFAM" id="SSF52172">
    <property type="entry name" value="CheY-like"/>
    <property type="match status" value="1"/>
</dbReference>
<evidence type="ECO:0000256" key="3">
    <source>
        <dbReference type="ARBA" id="ARBA00022553"/>
    </source>
</evidence>
<protein>
    <recommendedName>
        <fullName evidence="2">histidine kinase</fullName>
        <ecNumber evidence="2">2.7.13.3</ecNumber>
    </recommendedName>
</protein>
<dbReference type="CDD" id="cd00082">
    <property type="entry name" value="HisKA"/>
    <property type="match status" value="1"/>
</dbReference>
<dbReference type="Pfam" id="PF00072">
    <property type="entry name" value="Response_reg"/>
    <property type="match status" value="1"/>
</dbReference>
<dbReference type="SMART" id="SM00388">
    <property type="entry name" value="HisKA"/>
    <property type="match status" value="1"/>
</dbReference>
<evidence type="ECO:0000256" key="5">
    <source>
        <dbReference type="PROSITE-ProRule" id="PRU00169"/>
    </source>
</evidence>
<feature type="transmembrane region" description="Helical" evidence="6">
    <location>
        <begin position="293"/>
        <end position="315"/>
    </location>
</feature>
<keyword evidence="4" id="KW-0902">Two-component regulatory system</keyword>
<dbReference type="InterPro" id="IPR036097">
    <property type="entry name" value="HisK_dim/P_sf"/>
</dbReference>
<dbReference type="PANTHER" id="PTHR45339:SF1">
    <property type="entry name" value="HYBRID SIGNAL TRANSDUCTION HISTIDINE KINASE J"/>
    <property type="match status" value="1"/>
</dbReference>
<feature type="signal peptide" evidence="7">
    <location>
        <begin position="1"/>
        <end position="28"/>
    </location>
</feature>
<evidence type="ECO:0000256" key="1">
    <source>
        <dbReference type="ARBA" id="ARBA00000085"/>
    </source>
</evidence>
<dbReference type="PANTHER" id="PTHR45339">
    <property type="entry name" value="HYBRID SIGNAL TRANSDUCTION HISTIDINE KINASE J"/>
    <property type="match status" value="1"/>
</dbReference>
<dbReference type="InterPro" id="IPR004358">
    <property type="entry name" value="Sig_transdc_His_kin-like_C"/>
</dbReference>
<dbReference type="Gene3D" id="1.10.287.130">
    <property type="match status" value="1"/>
</dbReference>
<feature type="transmembrane region" description="Helical" evidence="6">
    <location>
        <begin position="266"/>
        <end position="286"/>
    </location>
</feature>
<dbReference type="Gene3D" id="3.30.565.10">
    <property type="entry name" value="Histidine kinase-like ATPase, C-terminal domain"/>
    <property type="match status" value="1"/>
</dbReference>
<keyword evidence="10" id="KW-0418">Kinase</keyword>
<keyword evidence="6" id="KW-1133">Transmembrane helix</keyword>
<dbReference type="InterPro" id="IPR003661">
    <property type="entry name" value="HisK_dim/P_dom"/>
</dbReference>
<feature type="transmembrane region" description="Helical" evidence="6">
    <location>
        <begin position="352"/>
        <end position="374"/>
    </location>
</feature>
<dbReference type="InterPro" id="IPR011623">
    <property type="entry name" value="7TMR_DISM_rcpt_extracell_dom1"/>
</dbReference>
<evidence type="ECO:0000256" key="4">
    <source>
        <dbReference type="ARBA" id="ARBA00023012"/>
    </source>
</evidence>
<dbReference type="EC" id="2.7.13.3" evidence="2"/>
<dbReference type="PROSITE" id="PS50110">
    <property type="entry name" value="RESPONSE_REGULATORY"/>
    <property type="match status" value="1"/>
</dbReference>
<evidence type="ECO:0000256" key="2">
    <source>
        <dbReference type="ARBA" id="ARBA00012438"/>
    </source>
</evidence>
<dbReference type="InterPro" id="IPR001789">
    <property type="entry name" value="Sig_transdc_resp-reg_receiver"/>
</dbReference>
<dbReference type="CDD" id="cd17546">
    <property type="entry name" value="REC_hyHK_CKI1_RcsC-like"/>
    <property type="match status" value="1"/>
</dbReference>
<dbReference type="InterPro" id="IPR003594">
    <property type="entry name" value="HATPase_dom"/>
</dbReference>
<dbReference type="SUPFAM" id="SSF55874">
    <property type="entry name" value="ATPase domain of HSP90 chaperone/DNA topoisomerase II/histidine kinase"/>
    <property type="match status" value="1"/>
</dbReference>
<dbReference type="RefSeq" id="WP_121200803.1">
    <property type="nucleotide sequence ID" value="NZ_RBKU01000001.1"/>
</dbReference>
<name>A0A495J7Z3_9SPHI</name>
<dbReference type="SUPFAM" id="SSF47384">
    <property type="entry name" value="Homodimeric domain of signal transducing histidine kinase"/>
    <property type="match status" value="1"/>
</dbReference>
<dbReference type="GO" id="GO:0000155">
    <property type="term" value="F:phosphorelay sensor kinase activity"/>
    <property type="evidence" value="ECO:0007669"/>
    <property type="project" value="InterPro"/>
</dbReference>
<feature type="domain" description="Histidine kinase" evidence="8">
    <location>
        <begin position="425"/>
        <end position="646"/>
    </location>
</feature>
<dbReference type="Gene3D" id="2.60.120.260">
    <property type="entry name" value="Galactose-binding domain-like"/>
    <property type="match status" value="1"/>
</dbReference>
<dbReference type="Pfam" id="PF02518">
    <property type="entry name" value="HATPase_c"/>
    <property type="match status" value="1"/>
</dbReference>
<feature type="transmembrane region" description="Helical" evidence="6">
    <location>
        <begin position="321"/>
        <end position="340"/>
    </location>
</feature>
<keyword evidence="7" id="KW-0732">Signal</keyword>
<dbReference type="SUPFAM" id="SSF49785">
    <property type="entry name" value="Galactose-binding domain-like"/>
    <property type="match status" value="1"/>
</dbReference>
<proteinExistence type="predicted"/>
<evidence type="ECO:0000256" key="6">
    <source>
        <dbReference type="SAM" id="Phobius"/>
    </source>
</evidence>
<feature type="domain" description="Response regulatory" evidence="9">
    <location>
        <begin position="672"/>
        <end position="786"/>
    </location>
</feature>
<dbReference type="PROSITE" id="PS50109">
    <property type="entry name" value="HIS_KIN"/>
    <property type="match status" value="1"/>
</dbReference>
<dbReference type="AlphaFoldDB" id="A0A495J7Z3"/>
<dbReference type="Gene3D" id="3.40.50.2300">
    <property type="match status" value="1"/>
</dbReference>
<evidence type="ECO:0000313" key="10">
    <source>
        <dbReference type="EMBL" id="RKR84873.1"/>
    </source>
</evidence>
<comment type="caution">
    <text evidence="10">The sequence shown here is derived from an EMBL/GenBank/DDBJ whole genome shotgun (WGS) entry which is preliminary data.</text>
</comment>
<feature type="transmembrane region" description="Helical" evidence="6">
    <location>
        <begin position="229"/>
        <end position="246"/>
    </location>
</feature>
<dbReference type="CDD" id="cd16922">
    <property type="entry name" value="HATPase_EvgS-ArcB-TorS-like"/>
    <property type="match status" value="1"/>
</dbReference>
<reference evidence="10 11" key="1">
    <citation type="submission" date="2018-10" db="EMBL/GenBank/DDBJ databases">
        <title>Genomic Encyclopedia of Archaeal and Bacterial Type Strains, Phase II (KMG-II): from individual species to whole genera.</title>
        <authorList>
            <person name="Goeker M."/>
        </authorList>
    </citation>
    <scope>NUCLEOTIDE SEQUENCE [LARGE SCALE GENOMIC DNA]</scope>
    <source>
        <strain evidence="10 11">DSM 18602</strain>
    </source>
</reference>
<dbReference type="InterPro" id="IPR011006">
    <property type="entry name" value="CheY-like_superfamily"/>
</dbReference>
<evidence type="ECO:0000313" key="11">
    <source>
        <dbReference type="Proteomes" id="UP000268007"/>
    </source>
</evidence>
<dbReference type="FunFam" id="3.30.565.10:FF:000010">
    <property type="entry name" value="Sensor histidine kinase RcsC"/>
    <property type="match status" value="1"/>
</dbReference>
<dbReference type="PRINTS" id="PR00344">
    <property type="entry name" value="BCTRLSENSOR"/>
</dbReference>
<evidence type="ECO:0000259" key="8">
    <source>
        <dbReference type="PROSITE" id="PS50109"/>
    </source>
</evidence>
<organism evidence="10 11">
    <name type="scientific">Mucilaginibacter gracilis</name>
    <dbReference type="NCBI Taxonomy" id="423350"/>
    <lineage>
        <taxon>Bacteria</taxon>
        <taxon>Pseudomonadati</taxon>
        <taxon>Bacteroidota</taxon>
        <taxon>Sphingobacteriia</taxon>
        <taxon>Sphingobacteriales</taxon>
        <taxon>Sphingobacteriaceae</taxon>
        <taxon>Mucilaginibacter</taxon>
    </lineage>
</organism>
<keyword evidence="6" id="KW-0812">Transmembrane</keyword>
<dbReference type="SMART" id="SM00448">
    <property type="entry name" value="REC"/>
    <property type="match status" value="1"/>
</dbReference>
<gene>
    <name evidence="10" type="ORF">BDD43_5126</name>
</gene>
<dbReference type="Proteomes" id="UP000268007">
    <property type="component" value="Unassembled WGS sequence"/>
</dbReference>
<feature type="chain" id="PRO_5019799874" description="histidine kinase" evidence="7">
    <location>
        <begin position="29"/>
        <end position="787"/>
    </location>
</feature>
<dbReference type="InterPro" id="IPR008979">
    <property type="entry name" value="Galactose-bd-like_sf"/>
</dbReference>
<feature type="modified residue" description="4-aspartylphosphate" evidence="5">
    <location>
        <position position="721"/>
    </location>
</feature>
<accession>A0A495J7Z3</accession>
<evidence type="ECO:0000256" key="7">
    <source>
        <dbReference type="SAM" id="SignalP"/>
    </source>
</evidence>
<sequence>MKGKRLFFVLMPLFCCITALGIAQSNVAQPQAQNGVIDLRKQNFDENLTLNGQWLFYWQQLISPADKAPHQGIVVDFPFKWDSYYLNGKRLPSFGYATYKLTVLLPRAPRPLRMAMPEVYSAYRLFVNGTQVAANGTISTTPAGFEPHWNYNSIDVPDNADTLKIVLQIANFAHSKGGISKPLYIGKKYLIDLTRNRDSAFDLLLTGCLFMGGLFFLGLYLFGNRDKAILLFSIFSIVYSYRLIGTDNYVLHTLLPATSWYITTRIEYLSLFISIGLFGLYTRYLYPLCINRSVLYTVSFICFVFGLASVCLPPVYYTQLINPFLVITVFCMLYVPYVYWRAFKNKRPGSVYALASAVALMVIFSISLLHYWAVIEQLKALSTLVYMCFFFLQSLVLSHRVSFVLTQSKQAAEEGLRAKSDFLSTMSHEIRTPLNSVIGMSHLLLKTNPRPDQVEHLDVMLFSANNLLAIVNDILDYNKIEAGKITFEHTEMDLASIARNIINGLKGPAEDKGIELRLNITGGLGNKVMGDPTRTFQVITNLVHNAIKFTSQGYVELGMLVTAQTDKTITINIQVKDTGMGISREKQKVIFERFTQADSSTSRGFGGTGLGLAICKRILELQQSALNLVSEVGKGSTFYFIQTFDKSIKTTEQQTIENNAPTQDDEPLNGISILLVEDNPMNVLVAQKFLQRWGATIDVAVNGLEALDKVDPTRHNLILMDLQMPVMDGYQSATEMRARGITIPIVALTANLPAEVEERTKQVGINDIVVKPFLPDELFRKVLHHVR</sequence>
<feature type="transmembrane region" description="Helical" evidence="6">
    <location>
        <begin position="203"/>
        <end position="222"/>
    </location>
</feature>